<proteinExistence type="predicted"/>
<dbReference type="Gene3D" id="1.50.10.100">
    <property type="entry name" value="Chondroitin AC/alginate lyase"/>
    <property type="match status" value="1"/>
</dbReference>
<evidence type="ECO:0008006" key="2">
    <source>
        <dbReference type="Google" id="ProtNLM"/>
    </source>
</evidence>
<dbReference type="PANTHER" id="PTHR38045:SF1">
    <property type="entry name" value="HEPARINASE II_III-LIKE PROTEIN"/>
    <property type="match status" value="1"/>
</dbReference>
<gene>
    <name evidence="1" type="ORF">S01H1_69811</name>
</gene>
<evidence type="ECO:0000313" key="1">
    <source>
        <dbReference type="EMBL" id="GAG29109.1"/>
    </source>
</evidence>
<name>X0WDR1_9ZZZZ</name>
<protein>
    <recommendedName>
        <fullName evidence="2">DUF4962 domain-containing protein</fullName>
    </recommendedName>
</protein>
<sequence>RPSDKAVENLLAVCAFKDWNPSHFLDTAEMSHAVGVGYDWLFDYLDEQTRNQIKSGLIKLGMKPGIAAYSGRGAGWTRTEFNWNQVCNGGLLIGALAIAETDPQYAEQIVPAAVRSLPRAIKSYGPDGAWGEGPGYWSYATRYTAYGLTALQTALGKDFGLLQIKGLAESGDFPIYTTGPTGLYLNLADVGERSSRRPMPCLLWLARTYNNSFYADEERAMIVKHSASPQHLVWYVPAPKKKPASK</sequence>
<feature type="non-terminal residue" evidence="1">
    <location>
        <position position="246"/>
    </location>
</feature>
<organism evidence="1">
    <name type="scientific">marine sediment metagenome</name>
    <dbReference type="NCBI Taxonomy" id="412755"/>
    <lineage>
        <taxon>unclassified sequences</taxon>
        <taxon>metagenomes</taxon>
        <taxon>ecological metagenomes</taxon>
    </lineage>
</organism>
<feature type="non-terminal residue" evidence="1">
    <location>
        <position position="1"/>
    </location>
</feature>
<comment type="caution">
    <text evidence="1">The sequence shown here is derived from an EMBL/GenBank/DDBJ whole genome shotgun (WGS) entry which is preliminary data.</text>
</comment>
<dbReference type="InterPro" id="IPR008929">
    <property type="entry name" value="Chondroitin_lyas"/>
</dbReference>
<dbReference type="PANTHER" id="PTHR38045">
    <property type="entry name" value="CHROMOSOME 1, WHOLE GENOME SHOTGUN SEQUENCE"/>
    <property type="match status" value="1"/>
</dbReference>
<dbReference type="SUPFAM" id="SSF48230">
    <property type="entry name" value="Chondroitin AC/alginate lyase"/>
    <property type="match status" value="1"/>
</dbReference>
<accession>X0WDR1</accession>
<dbReference type="EMBL" id="BARS01046371">
    <property type="protein sequence ID" value="GAG29109.1"/>
    <property type="molecule type" value="Genomic_DNA"/>
</dbReference>
<dbReference type="AlphaFoldDB" id="X0WDR1"/>
<reference evidence="1" key="1">
    <citation type="journal article" date="2014" name="Front. Microbiol.">
        <title>High frequency of phylogenetically diverse reductive dehalogenase-homologous genes in deep subseafloor sedimentary metagenomes.</title>
        <authorList>
            <person name="Kawai M."/>
            <person name="Futagami T."/>
            <person name="Toyoda A."/>
            <person name="Takaki Y."/>
            <person name="Nishi S."/>
            <person name="Hori S."/>
            <person name="Arai W."/>
            <person name="Tsubouchi T."/>
            <person name="Morono Y."/>
            <person name="Uchiyama I."/>
            <person name="Ito T."/>
            <person name="Fujiyama A."/>
            <person name="Inagaki F."/>
            <person name="Takami H."/>
        </authorList>
    </citation>
    <scope>NUCLEOTIDE SEQUENCE</scope>
    <source>
        <strain evidence="1">Expedition CK06-06</strain>
    </source>
</reference>